<evidence type="ECO:0000313" key="3">
    <source>
        <dbReference type="Proteomes" id="UP001222275"/>
    </source>
</evidence>
<proteinExistence type="inferred from homology"/>
<accession>A0ABY8CBX6</accession>
<name>A0ABY8CBX6_9GAMM</name>
<dbReference type="InterPro" id="IPR002737">
    <property type="entry name" value="MEMO1_fam"/>
</dbReference>
<gene>
    <name evidence="2" type="primary">amrB</name>
    <name evidence="2" type="ORF">NR989_04350</name>
</gene>
<dbReference type="SUPFAM" id="SSF53213">
    <property type="entry name" value="LigB-like"/>
    <property type="match status" value="1"/>
</dbReference>
<dbReference type="Gene3D" id="3.40.830.10">
    <property type="entry name" value="LigB-like"/>
    <property type="match status" value="1"/>
</dbReference>
<evidence type="ECO:0000256" key="1">
    <source>
        <dbReference type="ARBA" id="ARBA00006315"/>
    </source>
</evidence>
<reference evidence="2 3" key="1">
    <citation type="submission" date="2022-06" db="EMBL/GenBank/DDBJ databases">
        <title>Thiomicrohabdus sp. nov, an obligately chemolithoautotrophic, sulfur-oxidizing bacterium isolated from beach of Guanyin Mountain. Amoy.</title>
        <authorList>
            <person name="Zhu H."/>
        </authorList>
    </citation>
    <scope>NUCLEOTIDE SEQUENCE [LARGE SCALE GENOMIC DNA]</scope>
    <source>
        <strain evidence="2 3">XGS-01</strain>
    </source>
</reference>
<comment type="similarity">
    <text evidence="1">Belongs to the MEMO1 family.</text>
</comment>
<dbReference type="Pfam" id="PF01875">
    <property type="entry name" value="Memo"/>
    <property type="match status" value="1"/>
</dbReference>
<protein>
    <submittedName>
        <fullName evidence="2">AmmeMemoRadiSam system protein B</fullName>
    </submittedName>
</protein>
<sequence length="271" mass="29802">MTMSVRPPAVSGMFYPSGKQEISDFFAECENVSLVRHTHSDAIPRALILPHAGYNYSGCAAYEGYQYWQAAGEKIKTVVVIGPAHRVAFEGIATVGVEFLETPLGLAEVDNDIRDHLVTENLIDVSDQAHAAEHSIEVHLPFIQSMLPNAKILPLLDGMVSAEKVKQIIESLWDDSGVYFVISSDLSHFHSYDQAQALDKQTADLIESGDWQALNGNRACGYIGIQGLLKMQASHSLKLEQIKLINSGDTAGDKQRVVGYGCWSVFEQEIH</sequence>
<dbReference type="NCBIfam" id="TIGR04336">
    <property type="entry name" value="AmmeMemoSam_B"/>
    <property type="match status" value="1"/>
</dbReference>
<dbReference type="RefSeq" id="WP_275595745.1">
    <property type="nucleotide sequence ID" value="NZ_CP102381.1"/>
</dbReference>
<dbReference type="EMBL" id="CP102381">
    <property type="protein sequence ID" value="WEJ63488.1"/>
    <property type="molecule type" value="Genomic_DNA"/>
</dbReference>
<dbReference type="CDD" id="cd07361">
    <property type="entry name" value="MEMO_like"/>
    <property type="match status" value="1"/>
</dbReference>
<dbReference type="PANTHER" id="PTHR11060">
    <property type="entry name" value="PROTEIN MEMO1"/>
    <property type="match status" value="1"/>
</dbReference>
<organism evidence="2 3">
    <name type="scientific">Thiomicrorhabdus lithotrophica</name>
    <dbReference type="NCBI Taxonomy" id="2949997"/>
    <lineage>
        <taxon>Bacteria</taxon>
        <taxon>Pseudomonadati</taxon>
        <taxon>Pseudomonadota</taxon>
        <taxon>Gammaproteobacteria</taxon>
        <taxon>Thiotrichales</taxon>
        <taxon>Piscirickettsiaceae</taxon>
        <taxon>Thiomicrorhabdus</taxon>
    </lineage>
</organism>
<keyword evidence="3" id="KW-1185">Reference proteome</keyword>
<evidence type="ECO:0000313" key="2">
    <source>
        <dbReference type="EMBL" id="WEJ63488.1"/>
    </source>
</evidence>
<dbReference type="Proteomes" id="UP001222275">
    <property type="component" value="Chromosome"/>
</dbReference>
<dbReference type="PANTHER" id="PTHR11060:SF0">
    <property type="entry name" value="PROTEIN MEMO1"/>
    <property type="match status" value="1"/>
</dbReference>